<evidence type="ECO:0000256" key="1">
    <source>
        <dbReference type="SAM" id="MobiDB-lite"/>
    </source>
</evidence>
<dbReference type="PROSITE" id="PS50017">
    <property type="entry name" value="DEATH_DOMAIN"/>
    <property type="match status" value="1"/>
</dbReference>
<keyword evidence="4" id="KW-1185">Reference proteome</keyword>
<dbReference type="EMBL" id="OU895878">
    <property type="protein sequence ID" value="CAG9805913.1"/>
    <property type="molecule type" value="Genomic_DNA"/>
</dbReference>
<dbReference type="CDD" id="cd01670">
    <property type="entry name" value="Death"/>
    <property type="match status" value="1"/>
</dbReference>
<dbReference type="Proteomes" id="UP001153620">
    <property type="component" value="Chromosome 2"/>
</dbReference>
<protein>
    <recommendedName>
        <fullName evidence="2">Death domain-containing protein</fullName>
    </recommendedName>
</protein>
<dbReference type="Pfam" id="PF00531">
    <property type="entry name" value="Death"/>
    <property type="match status" value="1"/>
</dbReference>
<dbReference type="SMART" id="SM00005">
    <property type="entry name" value="DEATH"/>
    <property type="match status" value="1"/>
</dbReference>
<evidence type="ECO:0000313" key="4">
    <source>
        <dbReference type="Proteomes" id="UP001153620"/>
    </source>
</evidence>
<evidence type="ECO:0000313" key="3">
    <source>
        <dbReference type="EMBL" id="CAG9805913.1"/>
    </source>
</evidence>
<evidence type="ECO:0000259" key="2">
    <source>
        <dbReference type="PROSITE" id="PS50017"/>
    </source>
</evidence>
<proteinExistence type="predicted"/>
<feature type="domain" description="Death" evidence="2">
    <location>
        <begin position="170"/>
        <end position="235"/>
    </location>
</feature>
<gene>
    <name evidence="3" type="ORF">CHIRRI_LOCUS8779</name>
</gene>
<reference evidence="3" key="2">
    <citation type="submission" date="2022-10" db="EMBL/GenBank/DDBJ databases">
        <authorList>
            <consortium name="ENA_rothamsted_submissions"/>
            <consortium name="culmorum"/>
            <person name="King R."/>
        </authorList>
    </citation>
    <scope>NUCLEOTIDE SEQUENCE</scope>
</reference>
<dbReference type="GO" id="GO:0007165">
    <property type="term" value="P:signal transduction"/>
    <property type="evidence" value="ECO:0007669"/>
    <property type="project" value="InterPro"/>
</dbReference>
<dbReference type="InterPro" id="IPR000488">
    <property type="entry name" value="Death_dom"/>
</dbReference>
<dbReference type="SUPFAM" id="SSF47986">
    <property type="entry name" value="DEATH domain"/>
    <property type="match status" value="1"/>
</dbReference>
<organism evidence="3 4">
    <name type="scientific">Chironomus riparius</name>
    <dbReference type="NCBI Taxonomy" id="315576"/>
    <lineage>
        <taxon>Eukaryota</taxon>
        <taxon>Metazoa</taxon>
        <taxon>Ecdysozoa</taxon>
        <taxon>Arthropoda</taxon>
        <taxon>Hexapoda</taxon>
        <taxon>Insecta</taxon>
        <taxon>Pterygota</taxon>
        <taxon>Neoptera</taxon>
        <taxon>Endopterygota</taxon>
        <taxon>Diptera</taxon>
        <taxon>Nematocera</taxon>
        <taxon>Chironomoidea</taxon>
        <taxon>Chironomidae</taxon>
        <taxon>Chironominae</taxon>
        <taxon>Chironomus</taxon>
    </lineage>
</organism>
<name>A0A9N9RYE3_9DIPT</name>
<feature type="compositionally biased region" description="Basic and acidic residues" evidence="1">
    <location>
        <begin position="106"/>
        <end position="118"/>
    </location>
</feature>
<feature type="region of interest" description="Disordered" evidence="1">
    <location>
        <begin position="105"/>
        <end position="141"/>
    </location>
</feature>
<dbReference type="InterPro" id="IPR011029">
    <property type="entry name" value="DEATH-like_dom_sf"/>
</dbReference>
<accession>A0A9N9RYE3</accession>
<reference evidence="3" key="1">
    <citation type="submission" date="2022-01" db="EMBL/GenBank/DDBJ databases">
        <authorList>
            <person name="King R."/>
        </authorList>
    </citation>
    <scope>NUCLEOTIDE SEQUENCE</scope>
</reference>
<dbReference type="OrthoDB" id="100767at2759"/>
<feature type="compositionally biased region" description="Polar residues" evidence="1">
    <location>
        <begin position="122"/>
        <end position="133"/>
    </location>
</feature>
<dbReference type="Gene3D" id="1.10.533.10">
    <property type="entry name" value="Death Domain, Fas"/>
    <property type="match status" value="1"/>
</dbReference>
<dbReference type="AlphaFoldDB" id="A0A9N9RYE3"/>
<sequence length="249" mass="29209">MQSEIEINFDKLNVKIIAYFQNNDESLLGAKELFAPFIESTRRLEAVTNIQQLLKLLQHRGLYSKIEYNTFRIFEKIIDDESYSNLVAKQKELCKKYPDPVPVKKYAGDPKGLTDRRMVPVPTNQIPSPNILNTRKPAPIPENKIPIPKDEDMRNDIFNIIANGVSLDVFRRLARHLDFTKEEIKDIELRHNDFRTQNLVLLRMYETRRNSLTRLLKVLNLIEKPDLVREITEVLRKYSLDNNFNNLSI</sequence>